<keyword evidence="2" id="KW-0732">Signal</keyword>
<dbReference type="AlphaFoldDB" id="A0AAX0RXY8"/>
<feature type="compositionally biased region" description="Basic and acidic residues" evidence="1">
    <location>
        <begin position="156"/>
        <end position="172"/>
    </location>
</feature>
<evidence type="ECO:0000313" key="4">
    <source>
        <dbReference type="Proteomes" id="UP000220106"/>
    </source>
</evidence>
<proteinExistence type="predicted"/>
<organism evidence="3 4">
    <name type="scientific">Peribacillus butanolivorans</name>
    <dbReference type="NCBI Taxonomy" id="421767"/>
    <lineage>
        <taxon>Bacteria</taxon>
        <taxon>Bacillati</taxon>
        <taxon>Bacillota</taxon>
        <taxon>Bacilli</taxon>
        <taxon>Bacillales</taxon>
        <taxon>Bacillaceae</taxon>
        <taxon>Peribacillus</taxon>
    </lineage>
</organism>
<protein>
    <submittedName>
        <fullName evidence="3">Uncharacterized protein</fullName>
    </submittedName>
</protein>
<dbReference type="SUPFAM" id="SSF140663">
    <property type="entry name" value="TTHA0068-like"/>
    <property type="match status" value="1"/>
</dbReference>
<evidence type="ECO:0000256" key="1">
    <source>
        <dbReference type="SAM" id="MobiDB-lite"/>
    </source>
</evidence>
<dbReference type="Proteomes" id="UP000220106">
    <property type="component" value="Unassembled WGS sequence"/>
</dbReference>
<evidence type="ECO:0000256" key="2">
    <source>
        <dbReference type="SAM" id="SignalP"/>
    </source>
</evidence>
<dbReference type="PROSITE" id="PS51257">
    <property type="entry name" value="PROKAR_LIPOPROTEIN"/>
    <property type="match status" value="1"/>
</dbReference>
<dbReference type="InterPro" id="IPR023203">
    <property type="entry name" value="TTHA0068_sf"/>
</dbReference>
<comment type="caution">
    <text evidence="3">The sequence shown here is derived from an EMBL/GenBank/DDBJ whole genome shotgun (WGS) entry which is preliminary data.</text>
</comment>
<dbReference type="RefSeq" id="WP_098176971.1">
    <property type="nucleotide sequence ID" value="NZ_NUEQ01000033.1"/>
</dbReference>
<accession>A0AAX0RXY8</accession>
<feature type="signal peptide" evidence="2">
    <location>
        <begin position="1"/>
        <end position="17"/>
    </location>
</feature>
<sequence>MKKLLIFILMMALIASGCTTRNYDSNMELGKSQVEEENYLEAHEAFELAYKEDQTGETKELMELCVLLADGMKKYEEQDFEAAQVFFEEAAAYKANYEKSKLMVQKAIGMSSEAGEASAEPVEDTEAEQSRGESEDPVIESEEEDEPVEAPVTSKLADKGNHESNKDSDKTLTKAQAENLVKDYADMENYPRLQIQYDREDEKGDYIFQVFEMVNDNKGSGHKATWGWYGVNKKTKEVYELM</sequence>
<name>A0AAX0RXY8_9BACI</name>
<dbReference type="EMBL" id="NUEQ01000033">
    <property type="protein sequence ID" value="PEJ30790.1"/>
    <property type="molecule type" value="Genomic_DNA"/>
</dbReference>
<feature type="compositionally biased region" description="Acidic residues" evidence="1">
    <location>
        <begin position="135"/>
        <end position="148"/>
    </location>
</feature>
<gene>
    <name evidence="3" type="ORF">CN689_18915</name>
</gene>
<dbReference type="Gene3D" id="1.10.3450.10">
    <property type="entry name" value="TTHA0068-like"/>
    <property type="match status" value="1"/>
</dbReference>
<dbReference type="Gene3D" id="3.10.450.170">
    <property type="entry name" value="type vi secretion system effector-immunity co pseudomonas protegens"/>
    <property type="match status" value="1"/>
</dbReference>
<evidence type="ECO:0000313" key="3">
    <source>
        <dbReference type="EMBL" id="PEJ30790.1"/>
    </source>
</evidence>
<feature type="region of interest" description="Disordered" evidence="1">
    <location>
        <begin position="112"/>
        <end position="173"/>
    </location>
</feature>
<reference evidence="3 4" key="1">
    <citation type="submission" date="2017-09" db="EMBL/GenBank/DDBJ databases">
        <title>Large-scale bioinformatics analysis of Bacillus genomes uncovers conserved roles of natural products in bacterial physiology.</title>
        <authorList>
            <consortium name="Agbiome Team Llc"/>
            <person name="Bleich R.M."/>
            <person name="Kirk G.J."/>
            <person name="Santa Maria K.C."/>
            <person name="Allen S.E."/>
            <person name="Farag S."/>
            <person name="Shank E.A."/>
            <person name="Bowers A."/>
        </authorList>
    </citation>
    <scope>NUCLEOTIDE SEQUENCE [LARGE SCALE GENOMIC DNA]</scope>
    <source>
        <strain evidence="3 4">AFS003229</strain>
    </source>
</reference>
<feature type="chain" id="PRO_5043959567" evidence="2">
    <location>
        <begin position="18"/>
        <end position="242"/>
    </location>
</feature>